<evidence type="ECO:0000313" key="1">
    <source>
        <dbReference type="EMBL" id="CAE7618109.1"/>
    </source>
</evidence>
<comment type="caution">
    <text evidence="1">The sequence shown here is derived from an EMBL/GenBank/DDBJ whole genome shotgun (WGS) entry which is preliminary data.</text>
</comment>
<protein>
    <submittedName>
        <fullName evidence="1">Uncharacterized protein</fullName>
    </submittedName>
</protein>
<sequence length="123" mass="13742">MCQAASREYAEFLDRLHPEQGVGENVIITSVSSTYAPITIEKSDCLARVWKCRVRPSDAAGDEECELCLREPCQHTDGKCTRKNFTCRFCHRHQTGSGGCWVSSTDQKRYGATLAAIPSPWTQ</sequence>
<organism evidence="1 2">
    <name type="scientific">Symbiodinium natans</name>
    <dbReference type="NCBI Taxonomy" id="878477"/>
    <lineage>
        <taxon>Eukaryota</taxon>
        <taxon>Sar</taxon>
        <taxon>Alveolata</taxon>
        <taxon>Dinophyceae</taxon>
        <taxon>Suessiales</taxon>
        <taxon>Symbiodiniaceae</taxon>
        <taxon>Symbiodinium</taxon>
    </lineage>
</organism>
<dbReference type="Proteomes" id="UP000604046">
    <property type="component" value="Unassembled WGS sequence"/>
</dbReference>
<name>A0A812V4S8_9DINO</name>
<evidence type="ECO:0000313" key="2">
    <source>
        <dbReference type="Proteomes" id="UP000604046"/>
    </source>
</evidence>
<gene>
    <name evidence="1" type="ORF">SNAT2548_LOCUS35134</name>
</gene>
<dbReference type="EMBL" id="CAJNDS010002847">
    <property type="protein sequence ID" value="CAE7618109.1"/>
    <property type="molecule type" value="Genomic_DNA"/>
</dbReference>
<reference evidence="1" key="1">
    <citation type="submission" date="2021-02" db="EMBL/GenBank/DDBJ databases">
        <authorList>
            <person name="Dougan E. K."/>
            <person name="Rhodes N."/>
            <person name="Thang M."/>
            <person name="Chan C."/>
        </authorList>
    </citation>
    <scope>NUCLEOTIDE SEQUENCE</scope>
</reference>
<keyword evidence="2" id="KW-1185">Reference proteome</keyword>
<accession>A0A812V4S8</accession>
<dbReference type="AlphaFoldDB" id="A0A812V4S8"/>
<proteinExistence type="predicted"/>